<reference evidence="2" key="1">
    <citation type="submission" date="2019-02" db="EMBL/GenBank/DDBJ databases">
        <authorList>
            <person name="Gruber-Vodicka R. H."/>
            <person name="Seah K. B. B."/>
        </authorList>
    </citation>
    <scope>NUCLEOTIDE SEQUENCE</scope>
    <source>
        <strain evidence="2">BECK_S312</strain>
    </source>
</reference>
<proteinExistence type="predicted"/>
<dbReference type="EMBL" id="CAADFM010000145">
    <property type="protein sequence ID" value="VFK16404.1"/>
    <property type="molecule type" value="Genomic_DNA"/>
</dbReference>
<dbReference type="AlphaFoldDB" id="A0A450WHB3"/>
<feature type="region of interest" description="Disordered" evidence="1">
    <location>
        <begin position="1"/>
        <end position="22"/>
    </location>
</feature>
<accession>A0A450WHB3</accession>
<organism evidence="2">
    <name type="scientific">Candidatus Kentrum sp. LPFa</name>
    <dbReference type="NCBI Taxonomy" id="2126335"/>
    <lineage>
        <taxon>Bacteria</taxon>
        <taxon>Pseudomonadati</taxon>
        <taxon>Pseudomonadota</taxon>
        <taxon>Gammaproteobacteria</taxon>
        <taxon>Candidatus Kentrum</taxon>
    </lineage>
</organism>
<sequence length="81" mass="9405">MPVSAKMKRRRGNHLQPGFLTPTNARRGMKKCDLRQEACPLEFPGPRTQAGAWVRVELHYRNQSRLARYTFSRALNTDIFC</sequence>
<evidence type="ECO:0000313" key="2">
    <source>
        <dbReference type="EMBL" id="VFK16404.1"/>
    </source>
</evidence>
<gene>
    <name evidence="2" type="ORF">BECKLPF1236A_GA0070988_101458</name>
</gene>
<evidence type="ECO:0000256" key="1">
    <source>
        <dbReference type="SAM" id="MobiDB-lite"/>
    </source>
</evidence>
<name>A0A450WHB3_9GAMM</name>
<feature type="compositionally biased region" description="Basic residues" evidence="1">
    <location>
        <begin position="1"/>
        <end position="13"/>
    </location>
</feature>
<protein>
    <submittedName>
        <fullName evidence="2">Uncharacterized protein</fullName>
    </submittedName>
</protein>